<gene>
    <name evidence="1" type="ORF">QBL01_07190</name>
</gene>
<sequence length="215" mass="25407">MITEQEKQEILNGAYGITRNGFKCKYIGTNTLQRYVFAFFNDKDEILHVIDMLGKFNRFKHAEEGEFDVVGLWKDKPEPFDLKRALNGKPLIDLHNNEKCWLYKSHKNGNLIIEYENTDSHLENIEPLEYLHNDLDLSKCFSMWKDPQLKSNTITLTLPCPLREPRDEMWFLTFDDYMKSAYGKNIPLDNFKRKHYFGSEADAQAWIDALKNSRR</sequence>
<dbReference type="RefSeq" id="WP_160433301.1">
    <property type="nucleotide sequence ID" value="NZ_CP121769.1"/>
</dbReference>
<dbReference type="Proteomes" id="UP001222296">
    <property type="component" value="Chromosome"/>
</dbReference>
<accession>A0AAJ6ACN3</accession>
<proteinExistence type="predicted"/>
<reference evidence="1" key="1">
    <citation type="submission" date="2023-04" db="EMBL/GenBank/DDBJ databases">
        <title>Molecular characterization of the Integrative and Conjugative elements harboring multidrug-resistance gene from Glaesserella (Haemophilus) parasuis.</title>
        <authorList>
            <person name="Che Y."/>
            <person name="Zhou L."/>
        </authorList>
    </citation>
    <scope>NUCLEOTIDE SEQUENCE</scope>
    <source>
        <strain evidence="1">Z44</strain>
    </source>
</reference>
<evidence type="ECO:0000313" key="2">
    <source>
        <dbReference type="Proteomes" id="UP001222296"/>
    </source>
</evidence>
<organism evidence="1 2">
    <name type="scientific">Glaesserella parasuis</name>
    <name type="common">Haemophilus parasuis</name>
    <dbReference type="NCBI Taxonomy" id="738"/>
    <lineage>
        <taxon>Bacteria</taxon>
        <taxon>Pseudomonadati</taxon>
        <taxon>Pseudomonadota</taxon>
        <taxon>Gammaproteobacteria</taxon>
        <taxon>Pasteurellales</taxon>
        <taxon>Pasteurellaceae</taxon>
        <taxon>Glaesserella</taxon>
    </lineage>
</organism>
<name>A0AAJ6ACN3_GLAPU</name>
<dbReference type="AlphaFoldDB" id="A0AAJ6ACN3"/>
<dbReference type="EMBL" id="CP121769">
    <property type="protein sequence ID" value="WGE09045.1"/>
    <property type="molecule type" value="Genomic_DNA"/>
</dbReference>
<evidence type="ECO:0000313" key="1">
    <source>
        <dbReference type="EMBL" id="WGE09045.1"/>
    </source>
</evidence>
<protein>
    <submittedName>
        <fullName evidence="1">Uncharacterized protein</fullName>
    </submittedName>
</protein>